<dbReference type="PROSITE" id="PS00010">
    <property type="entry name" value="ASX_HYDROXYL"/>
    <property type="match status" value="1"/>
</dbReference>
<feature type="disulfide bond" evidence="5">
    <location>
        <begin position="115"/>
        <end position="124"/>
    </location>
</feature>
<organism evidence="9 10">
    <name type="scientific">Mya arenaria</name>
    <name type="common">Soft-shell clam</name>
    <dbReference type="NCBI Taxonomy" id="6604"/>
    <lineage>
        <taxon>Eukaryota</taxon>
        <taxon>Metazoa</taxon>
        <taxon>Spiralia</taxon>
        <taxon>Lophotrochozoa</taxon>
        <taxon>Mollusca</taxon>
        <taxon>Bivalvia</taxon>
        <taxon>Autobranchia</taxon>
        <taxon>Heteroconchia</taxon>
        <taxon>Euheterodonta</taxon>
        <taxon>Imparidentia</taxon>
        <taxon>Neoheterodontei</taxon>
        <taxon>Myida</taxon>
        <taxon>Myoidea</taxon>
        <taxon>Myidae</taxon>
        <taxon>Mya</taxon>
    </lineage>
</organism>
<keyword evidence="3" id="KW-0677">Repeat</keyword>
<feature type="signal peptide" evidence="6">
    <location>
        <begin position="1"/>
        <end position="22"/>
    </location>
</feature>
<evidence type="ECO:0000313" key="10">
    <source>
        <dbReference type="Proteomes" id="UP001164746"/>
    </source>
</evidence>
<dbReference type="Proteomes" id="UP001164746">
    <property type="component" value="Chromosome 4"/>
</dbReference>
<feature type="disulfide bond" evidence="5">
    <location>
        <begin position="152"/>
        <end position="161"/>
    </location>
</feature>
<dbReference type="PROSITE" id="PS00022">
    <property type="entry name" value="EGF_1"/>
    <property type="match status" value="2"/>
</dbReference>
<dbReference type="Gene3D" id="3.10.100.10">
    <property type="entry name" value="Mannose-Binding Protein A, subunit A"/>
    <property type="match status" value="1"/>
</dbReference>
<dbReference type="SMART" id="SM00179">
    <property type="entry name" value="EGF_CA"/>
    <property type="match status" value="3"/>
</dbReference>
<feature type="domain" description="C-type lectin" evidence="8">
    <location>
        <begin position="168"/>
        <end position="267"/>
    </location>
</feature>
<dbReference type="InterPro" id="IPR001304">
    <property type="entry name" value="C-type_lectin-like"/>
</dbReference>
<reference evidence="9" key="1">
    <citation type="submission" date="2022-11" db="EMBL/GenBank/DDBJ databases">
        <title>Centuries of genome instability and evolution in soft-shell clam transmissible cancer (bioRxiv).</title>
        <authorList>
            <person name="Hart S.F.M."/>
            <person name="Yonemitsu M.A."/>
            <person name="Giersch R.M."/>
            <person name="Beal B.F."/>
            <person name="Arriagada G."/>
            <person name="Davis B.W."/>
            <person name="Ostrander E.A."/>
            <person name="Goff S.P."/>
            <person name="Metzger M.J."/>
        </authorList>
    </citation>
    <scope>NUCLEOTIDE SEQUENCE</scope>
    <source>
        <strain evidence="9">MELC-2E11</strain>
        <tissue evidence="9">Siphon/mantle</tissue>
    </source>
</reference>
<evidence type="ECO:0000256" key="6">
    <source>
        <dbReference type="SAM" id="SignalP"/>
    </source>
</evidence>
<proteinExistence type="predicted"/>
<gene>
    <name evidence="9" type="ORF">MAR_010119</name>
</gene>
<feature type="domain" description="EGF-like" evidence="7">
    <location>
        <begin position="126"/>
        <end position="162"/>
    </location>
</feature>
<dbReference type="PROSITE" id="PS50041">
    <property type="entry name" value="C_TYPE_LECTIN_2"/>
    <property type="match status" value="1"/>
</dbReference>
<protein>
    <submittedName>
        <fullName evidence="9">NOTC1-like protein</fullName>
    </submittedName>
</protein>
<keyword evidence="2 6" id="KW-0732">Signal</keyword>
<evidence type="ECO:0000256" key="2">
    <source>
        <dbReference type="ARBA" id="ARBA00022729"/>
    </source>
</evidence>
<evidence type="ECO:0000256" key="5">
    <source>
        <dbReference type="PROSITE-ProRule" id="PRU00076"/>
    </source>
</evidence>
<dbReference type="SUPFAM" id="SSF56436">
    <property type="entry name" value="C-type lectin-like"/>
    <property type="match status" value="1"/>
</dbReference>
<feature type="domain" description="EGF-like" evidence="7">
    <location>
        <begin position="163"/>
        <end position="202"/>
    </location>
</feature>
<dbReference type="PROSITE" id="PS50026">
    <property type="entry name" value="EGF_3"/>
    <property type="match status" value="3"/>
</dbReference>
<evidence type="ECO:0000313" key="9">
    <source>
        <dbReference type="EMBL" id="WAR03561.1"/>
    </source>
</evidence>
<comment type="caution">
    <text evidence="5">Lacks conserved residue(s) required for the propagation of feature annotation.</text>
</comment>
<dbReference type="PANTHER" id="PTHR12916:SF4">
    <property type="entry name" value="UNINFLATABLE, ISOFORM C"/>
    <property type="match status" value="1"/>
</dbReference>
<sequence length="279" mass="30514">MKQLKIVWKAVVLQILLGDTLASICLNSWDWNGWGACSVSCGGGFRVRHCYRDGTHETERCGTTCYNGAEFYSGQCHCRHGTLAPCCVDIPECASNPCKNGGTCEEHVNYYTCNCPLGTTGHDCVDIPECLSNPCLNGGTCVDYVGGYTCQCPPGTTGIHCTDIPECASNPCMNGGTCNEMINMYNCTCTQDSLFHAARYAEALFWIGGQKTSLTVQWLPGYSSTVSRWPDGRSLPVIGTECMAMDGRYNFEWQTFPCDRPTFFVCEEDVLFNTVGVVG</sequence>
<dbReference type="InterPro" id="IPR000152">
    <property type="entry name" value="EGF-type_Asp/Asn_hydroxyl_site"/>
</dbReference>
<dbReference type="SMART" id="SM00181">
    <property type="entry name" value="EGF"/>
    <property type="match status" value="3"/>
</dbReference>
<dbReference type="CDD" id="cd00037">
    <property type="entry name" value="CLECT"/>
    <property type="match status" value="1"/>
</dbReference>
<dbReference type="InterPro" id="IPR000742">
    <property type="entry name" value="EGF"/>
</dbReference>
<keyword evidence="4 5" id="KW-1015">Disulfide bond</keyword>
<feature type="domain" description="EGF-like" evidence="7">
    <location>
        <begin position="89"/>
        <end position="125"/>
    </location>
</feature>
<dbReference type="SUPFAM" id="SSF57196">
    <property type="entry name" value="EGF/Laminin"/>
    <property type="match status" value="2"/>
</dbReference>
<dbReference type="InterPro" id="IPR001881">
    <property type="entry name" value="EGF-like_Ca-bd_dom"/>
</dbReference>
<evidence type="ECO:0000256" key="3">
    <source>
        <dbReference type="ARBA" id="ARBA00022737"/>
    </source>
</evidence>
<dbReference type="InterPro" id="IPR000884">
    <property type="entry name" value="TSP1_rpt"/>
</dbReference>
<dbReference type="PRINTS" id="PR00010">
    <property type="entry name" value="EGFBLOOD"/>
</dbReference>
<dbReference type="InterPro" id="IPR016187">
    <property type="entry name" value="CTDL_fold"/>
</dbReference>
<keyword evidence="1 5" id="KW-0245">EGF-like domain</keyword>
<evidence type="ECO:0000259" key="7">
    <source>
        <dbReference type="PROSITE" id="PS50026"/>
    </source>
</evidence>
<evidence type="ECO:0000259" key="8">
    <source>
        <dbReference type="PROSITE" id="PS50041"/>
    </source>
</evidence>
<keyword evidence="10" id="KW-1185">Reference proteome</keyword>
<dbReference type="CDD" id="cd00054">
    <property type="entry name" value="EGF_CA"/>
    <property type="match status" value="3"/>
</dbReference>
<evidence type="ECO:0000256" key="1">
    <source>
        <dbReference type="ARBA" id="ARBA00022536"/>
    </source>
</evidence>
<feature type="chain" id="PRO_5046801230" evidence="6">
    <location>
        <begin position="23"/>
        <end position="279"/>
    </location>
</feature>
<dbReference type="InterPro" id="IPR016186">
    <property type="entry name" value="C-type_lectin-like/link_sf"/>
</dbReference>
<dbReference type="Gene3D" id="2.10.25.10">
    <property type="entry name" value="Laminin"/>
    <property type="match status" value="3"/>
</dbReference>
<name>A0ABY7E3L3_MYAAR</name>
<dbReference type="Pfam" id="PF00008">
    <property type="entry name" value="EGF"/>
    <property type="match status" value="3"/>
</dbReference>
<dbReference type="PANTHER" id="PTHR12916">
    <property type="entry name" value="CYTOCHROME C OXIDASE POLYPEPTIDE VIC-2"/>
    <property type="match status" value="1"/>
</dbReference>
<dbReference type="EMBL" id="CP111015">
    <property type="protein sequence ID" value="WAR03561.1"/>
    <property type="molecule type" value="Genomic_DNA"/>
</dbReference>
<dbReference type="PROSITE" id="PS50092">
    <property type="entry name" value="TSP1"/>
    <property type="match status" value="1"/>
</dbReference>
<evidence type="ECO:0000256" key="4">
    <source>
        <dbReference type="ARBA" id="ARBA00023157"/>
    </source>
</evidence>
<accession>A0ABY7E3L3</accession>